<keyword evidence="2" id="KW-1185">Reference proteome</keyword>
<evidence type="ECO:0000313" key="2">
    <source>
        <dbReference type="Proteomes" id="UP000623067"/>
    </source>
</evidence>
<comment type="caution">
    <text evidence="1">The sequence shown here is derived from an EMBL/GenBank/DDBJ whole genome shotgun (WGS) entry which is preliminary data.</text>
</comment>
<gene>
    <name evidence="1" type="ORF">GCM10011380_17520</name>
</gene>
<sequence length="66" mass="7175">MGPDATTASGLFFRARRLFRRPGQPVSPAPGFDPATLYRRSSAVWGFGRVLPRATAALLATTIRRS</sequence>
<organism evidence="1 2">
    <name type="scientific">Sphingomonas metalli</name>
    <dbReference type="NCBI Taxonomy" id="1779358"/>
    <lineage>
        <taxon>Bacteria</taxon>
        <taxon>Pseudomonadati</taxon>
        <taxon>Pseudomonadota</taxon>
        <taxon>Alphaproteobacteria</taxon>
        <taxon>Sphingomonadales</taxon>
        <taxon>Sphingomonadaceae</taxon>
        <taxon>Sphingomonas</taxon>
    </lineage>
</organism>
<evidence type="ECO:0000313" key="1">
    <source>
        <dbReference type="EMBL" id="GGB28414.1"/>
    </source>
</evidence>
<reference evidence="1" key="1">
    <citation type="journal article" date="2014" name="Int. J. Syst. Evol. Microbiol.">
        <title>Complete genome sequence of Corynebacterium casei LMG S-19264T (=DSM 44701T), isolated from a smear-ripened cheese.</title>
        <authorList>
            <consortium name="US DOE Joint Genome Institute (JGI-PGF)"/>
            <person name="Walter F."/>
            <person name="Albersmeier A."/>
            <person name="Kalinowski J."/>
            <person name="Ruckert C."/>
        </authorList>
    </citation>
    <scope>NUCLEOTIDE SEQUENCE</scope>
    <source>
        <strain evidence="1">CGMCC 1.15330</strain>
    </source>
</reference>
<name>A0A916T4X7_9SPHN</name>
<proteinExistence type="predicted"/>
<reference evidence="1" key="2">
    <citation type="submission" date="2020-09" db="EMBL/GenBank/DDBJ databases">
        <authorList>
            <person name="Sun Q."/>
            <person name="Zhou Y."/>
        </authorList>
    </citation>
    <scope>NUCLEOTIDE SEQUENCE</scope>
    <source>
        <strain evidence="1">CGMCC 1.15330</strain>
    </source>
</reference>
<protein>
    <submittedName>
        <fullName evidence="1">Uncharacterized protein</fullName>
    </submittedName>
</protein>
<dbReference type="EMBL" id="BMIH01000002">
    <property type="protein sequence ID" value="GGB28414.1"/>
    <property type="molecule type" value="Genomic_DNA"/>
</dbReference>
<dbReference type="Proteomes" id="UP000623067">
    <property type="component" value="Unassembled WGS sequence"/>
</dbReference>
<accession>A0A916T4X7</accession>
<dbReference type="AlphaFoldDB" id="A0A916T4X7"/>